<name>A0A845ERV2_9BACL</name>
<dbReference type="InterPro" id="IPR020846">
    <property type="entry name" value="MFS_dom"/>
</dbReference>
<feature type="domain" description="Major facilitator superfamily (MFS) profile" evidence="7">
    <location>
        <begin position="12"/>
        <end position="441"/>
    </location>
</feature>
<gene>
    <name evidence="8" type="ORF">GLW07_04275</name>
</gene>
<evidence type="ECO:0000256" key="6">
    <source>
        <dbReference type="SAM" id="Phobius"/>
    </source>
</evidence>
<dbReference type="InterPro" id="IPR036259">
    <property type="entry name" value="MFS_trans_sf"/>
</dbReference>
<sequence length="442" mass="48464">MNEKTTSSYFKTILLLSVAVWLVVMNTTMFNVALPNVLTEFNLSPADGAWIVSGYSIILAIFTITYTRLSDYLPIRRLLIAGIVIFGIGSVLGFFATTFPLLLAARLLQATGAAAIPGLSMVFAGRFIPFARRGRAMAMIASASSLGFGLGPVVGGVVTEYLNWNYLFTVTLFVVLLIPILFRRLPEEEVRKGTFDIVGGILTGATVTSFLLYISTFNWLFLAIGIIVGGLLWLRITRTKAPFIQPSLFKNKGYRKLLYMSYLGFTTHFAILLLMPLMLQNVYEKGPSVVGYIIFPGAMLSAVAAIYVGRLLDRYGNMKVIYLAHGLLLISTVLFYFLSPLNEYMIMIGYMFTSFGFSSLSSSTTNEVSRILPSEEIATGIGMKQLIQFVGSASGSVAGGILLELNGLTYSTQSFQLTYAFLFVLMALSAVIMIVYARKAKS</sequence>
<dbReference type="Gene3D" id="1.20.1250.20">
    <property type="entry name" value="MFS general substrate transporter like domains"/>
    <property type="match status" value="1"/>
</dbReference>
<evidence type="ECO:0000259" key="7">
    <source>
        <dbReference type="PROSITE" id="PS50850"/>
    </source>
</evidence>
<dbReference type="AlphaFoldDB" id="A0A845ERV2"/>
<evidence type="ECO:0000256" key="5">
    <source>
        <dbReference type="ARBA" id="ARBA00023136"/>
    </source>
</evidence>
<feature type="transmembrane region" description="Helical" evidence="6">
    <location>
        <begin position="136"/>
        <end position="158"/>
    </location>
</feature>
<dbReference type="Gene3D" id="1.20.1720.10">
    <property type="entry name" value="Multidrug resistance protein D"/>
    <property type="match status" value="1"/>
</dbReference>
<evidence type="ECO:0000256" key="4">
    <source>
        <dbReference type="ARBA" id="ARBA00022989"/>
    </source>
</evidence>
<feature type="transmembrane region" description="Helical" evidence="6">
    <location>
        <begin position="103"/>
        <end position="124"/>
    </location>
</feature>
<dbReference type="PANTHER" id="PTHR42718:SF9">
    <property type="entry name" value="MAJOR FACILITATOR SUPERFAMILY MULTIDRUG TRANSPORTER MFSC"/>
    <property type="match status" value="1"/>
</dbReference>
<feature type="transmembrane region" description="Helical" evidence="6">
    <location>
        <begin position="320"/>
        <end position="338"/>
    </location>
</feature>
<accession>A0A845ERV2</accession>
<protein>
    <submittedName>
        <fullName evidence="8">MFS transporter</fullName>
    </submittedName>
</protein>
<feature type="transmembrane region" description="Helical" evidence="6">
    <location>
        <begin position="417"/>
        <end position="437"/>
    </location>
</feature>
<keyword evidence="4 6" id="KW-1133">Transmembrane helix</keyword>
<dbReference type="PANTHER" id="PTHR42718">
    <property type="entry name" value="MAJOR FACILITATOR SUPERFAMILY MULTIDRUG TRANSPORTER MFSC"/>
    <property type="match status" value="1"/>
</dbReference>
<feature type="transmembrane region" description="Helical" evidence="6">
    <location>
        <begin position="257"/>
        <end position="277"/>
    </location>
</feature>
<evidence type="ECO:0000313" key="9">
    <source>
        <dbReference type="Proteomes" id="UP000447833"/>
    </source>
</evidence>
<feature type="transmembrane region" description="Helical" evidence="6">
    <location>
        <begin position="194"/>
        <end position="213"/>
    </location>
</feature>
<reference evidence="8 9" key="1">
    <citation type="submission" date="2019-11" db="EMBL/GenBank/DDBJ databases">
        <title>Genome sequences of 17 halophilic strains isolated from different environments.</title>
        <authorList>
            <person name="Furrow R.E."/>
        </authorList>
    </citation>
    <scope>NUCLEOTIDE SEQUENCE [LARGE SCALE GENOMIC DNA]</scope>
    <source>
        <strain evidence="8 9">22506_14_FS</strain>
    </source>
</reference>
<evidence type="ECO:0000313" key="8">
    <source>
        <dbReference type="EMBL" id="MYL62572.1"/>
    </source>
</evidence>
<feature type="transmembrane region" description="Helical" evidence="6">
    <location>
        <begin position="164"/>
        <end position="182"/>
    </location>
</feature>
<feature type="transmembrane region" description="Helical" evidence="6">
    <location>
        <begin position="48"/>
        <end position="66"/>
    </location>
</feature>
<feature type="transmembrane region" description="Helical" evidence="6">
    <location>
        <begin position="78"/>
        <end position="97"/>
    </location>
</feature>
<dbReference type="PROSITE" id="PS50850">
    <property type="entry name" value="MFS"/>
    <property type="match status" value="1"/>
</dbReference>
<dbReference type="PRINTS" id="PR01036">
    <property type="entry name" value="TCRTETB"/>
</dbReference>
<dbReference type="InterPro" id="IPR011701">
    <property type="entry name" value="MFS"/>
</dbReference>
<comment type="caution">
    <text evidence="8">The sequence shown here is derived from an EMBL/GenBank/DDBJ whole genome shotgun (WGS) entry which is preliminary data.</text>
</comment>
<proteinExistence type="predicted"/>
<dbReference type="RefSeq" id="WP_098445575.1">
    <property type="nucleotide sequence ID" value="NZ_WMEY01000001.1"/>
</dbReference>
<organism evidence="8 9">
    <name type="scientific">Guptibacillus hwajinpoensis</name>
    <dbReference type="NCBI Taxonomy" id="208199"/>
    <lineage>
        <taxon>Bacteria</taxon>
        <taxon>Bacillati</taxon>
        <taxon>Bacillota</taxon>
        <taxon>Bacilli</taxon>
        <taxon>Bacillales</taxon>
        <taxon>Guptibacillaceae</taxon>
        <taxon>Guptibacillus</taxon>
    </lineage>
</organism>
<keyword evidence="2" id="KW-0813">Transport</keyword>
<dbReference type="Pfam" id="PF07690">
    <property type="entry name" value="MFS_1"/>
    <property type="match status" value="1"/>
</dbReference>
<dbReference type="EMBL" id="WMEY01000001">
    <property type="protein sequence ID" value="MYL62572.1"/>
    <property type="molecule type" value="Genomic_DNA"/>
</dbReference>
<keyword evidence="5 6" id="KW-0472">Membrane</keyword>
<dbReference type="Proteomes" id="UP000447833">
    <property type="component" value="Unassembled WGS sequence"/>
</dbReference>
<dbReference type="GO" id="GO:0022857">
    <property type="term" value="F:transmembrane transporter activity"/>
    <property type="evidence" value="ECO:0007669"/>
    <property type="project" value="InterPro"/>
</dbReference>
<evidence type="ECO:0000256" key="2">
    <source>
        <dbReference type="ARBA" id="ARBA00022448"/>
    </source>
</evidence>
<dbReference type="GO" id="GO:0005886">
    <property type="term" value="C:plasma membrane"/>
    <property type="evidence" value="ECO:0007669"/>
    <property type="project" value="UniProtKB-SubCell"/>
</dbReference>
<comment type="subcellular location">
    <subcellularLocation>
        <location evidence="1">Cell membrane</location>
        <topology evidence="1">Multi-pass membrane protein</topology>
    </subcellularLocation>
</comment>
<keyword evidence="3 6" id="KW-0812">Transmembrane</keyword>
<dbReference type="SUPFAM" id="SSF103473">
    <property type="entry name" value="MFS general substrate transporter"/>
    <property type="match status" value="1"/>
</dbReference>
<evidence type="ECO:0000256" key="1">
    <source>
        <dbReference type="ARBA" id="ARBA00004651"/>
    </source>
</evidence>
<feature type="transmembrane region" description="Helical" evidence="6">
    <location>
        <begin position="219"/>
        <end position="236"/>
    </location>
</feature>
<evidence type="ECO:0000256" key="3">
    <source>
        <dbReference type="ARBA" id="ARBA00022692"/>
    </source>
</evidence>
<feature type="transmembrane region" description="Helical" evidence="6">
    <location>
        <begin position="289"/>
        <end position="308"/>
    </location>
</feature>
<feature type="transmembrane region" description="Helical" evidence="6">
    <location>
        <begin position="12"/>
        <end position="33"/>
    </location>
</feature>